<accession>A0A0B0EGP5</accession>
<dbReference type="Proteomes" id="UP000030652">
    <property type="component" value="Unassembled WGS sequence"/>
</dbReference>
<feature type="transmembrane region" description="Helical" evidence="10">
    <location>
        <begin position="288"/>
        <end position="306"/>
    </location>
</feature>
<keyword evidence="6" id="KW-0630">Potassium</keyword>
<comment type="caution">
    <text evidence="11">The sequence shown here is derived from an EMBL/GenBank/DDBJ whole genome shotgun (WGS) entry which is preliminary data.</text>
</comment>
<evidence type="ECO:0000256" key="7">
    <source>
        <dbReference type="ARBA" id="ARBA00022989"/>
    </source>
</evidence>
<feature type="transmembrane region" description="Helical" evidence="10">
    <location>
        <begin position="353"/>
        <end position="373"/>
    </location>
</feature>
<keyword evidence="8" id="KW-0406">Ion transport</keyword>
<dbReference type="PANTHER" id="PTHR32024">
    <property type="entry name" value="TRK SYSTEM POTASSIUM UPTAKE PROTEIN TRKG-RELATED"/>
    <property type="match status" value="1"/>
</dbReference>
<dbReference type="AlphaFoldDB" id="A0A0B0EGP5"/>
<keyword evidence="4" id="KW-0633">Potassium transport</keyword>
<keyword evidence="3" id="KW-1003">Cell membrane</keyword>
<evidence type="ECO:0000256" key="2">
    <source>
        <dbReference type="ARBA" id="ARBA00022448"/>
    </source>
</evidence>
<evidence type="ECO:0000256" key="6">
    <source>
        <dbReference type="ARBA" id="ARBA00022958"/>
    </source>
</evidence>
<dbReference type="GO" id="GO:0015379">
    <property type="term" value="F:potassium:chloride symporter activity"/>
    <property type="evidence" value="ECO:0007669"/>
    <property type="project" value="InterPro"/>
</dbReference>
<dbReference type="eggNOG" id="COG0168">
    <property type="taxonomic scope" value="Bacteria"/>
</dbReference>
<feature type="transmembrane region" description="Helical" evidence="10">
    <location>
        <begin position="233"/>
        <end position="253"/>
    </location>
</feature>
<organism evidence="11 12">
    <name type="scientific">Candidatus Scalindua brodae</name>
    <dbReference type="NCBI Taxonomy" id="237368"/>
    <lineage>
        <taxon>Bacteria</taxon>
        <taxon>Pseudomonadati</taxon>
        <taxon>Planctomycetota</taxon>
        <taxon>Candidatus Brocadiia</taxon>
        <taxon>Candidatus Brocadiales</taxon>
        <taxon>Candidatus Scalinduaceae</taxon>
        <taxon>Candidatus Scalindua</taxon>
    </lineage>
</organism>
<evidence type="ECO:0000256" key="1">
    <source>
        <dbReference type="ARBA" id="ARBA00004651"/>
    </source>
</evidence>
<evidence type="ECO:0000256" key="5">
    <source>
        <dbReference type="ARBA" id="ARBA00022692"/>
    </source>
</evidence>
<evidence type="ECO:0000313" key="11">
    <source>
        <dbReference type="EMBL" id="KHE92257.1"/>
    </source>
</evidence>
<gene>
    <name evidence="11" type="primary">trkH</name>
    <name evidence="11" type="ORF">SCABRO_02020</name>
</gene>
<dbReference type="NCBIfam" id="TIGR00933">
    <property type="entry name" value="2a38"/>
    <property type="match status" value="1"/>
</dbReference>
<feature type="transmembrane region" description="Helical" evidence="10">
    <location>
        <begin position="158"/>
        <end position="178"/>
    </location>
</feature>
<feature type="transmembrane region" description="Helical" evidence="10">
    <location>
        <begin position="15"/>
        <end position="34"/>
    </location>
</feature>
<keyword evidence="5 10" id="KW-0812">Transmembrane</keyword>
<evidence type="ECO:0000256" key="8">
    <source>
        <dbReference type="ARBA" id="ARBA00023065"/>
    </source>
</evidence>
<evidence type="ECO:0000256" key="3">
    <source>
        <dbReference type="ARBA" id="ARBA00022475"/>
    </source>
</evidence>
<dbReference type="PATRIC" id="fig|237368.3.peg.2181"/>
<feature type="transmembrane region" description="Helical" evidence="10">
    <location>
        <begin position="312"/>
        <end position="332"/>
    </location>
</feature>
<evidence type="ECO:0000256" key="10">
    <source>
        <dbReference type="SAM" id="Phobius"/>
    </source>
</evidence>
<keyword evidence="7 10" id="KW-1133">Transmembrane helix</keyword>
<proteinExistence type="predicted"/>
<feature type="transmembrane region" description="Helical" evidence="10">
    <location>
        <begin position="127"/>
        <end position="152"/>
    </location>
</feature>
<dbReference type="InterPro" id="IPR003445">
    <property type="entry name" value="Cat_transpt"/>
</dbReference>
<feature type="transmembrane region" description="Helical" evidence="10">
    <location>
        <begin position="190"/>
        <end position="213"/>
    </location>
</feature>
<evidence type="ECO:0000313" key="12">
    <source>
        <dbReference type="Proteomes" id="UP000030652"/>
    </source>
</evidence>
<dbReference type="GO" id="GO:0005886">
    <property type="term" value="C:plasma membrane"/>
    <property type="evidence" value="ECO:0007669"/>
    <property type="project" value="UniProtKB-SubCell"/>
</dbReference>
<reference evidence="11 12" key="1">
    <citation type="submission" date="2014-10" db="EMBL/GenBank/DDBJ databases">
        <title>Draft genome of anammox bacterium scalindua brodae, obtained using differential coverage binning of sequence data from two enrichment reactors.</title>
        <authorList>
            <person name="Speth D.R."/>
            <person name="Russ L."/>
            <person name="Kartal B."/>
            <person name="Op den Camp H.J."/>
            <person name="Dutilh B.E."/>
            <person name="Jetten M.S."/>
        </authorList>
    </citation>
    <scope>NUCLEOTIDE SEQUENCE [LARGE SCALE GENOMIC DNA]</scope>
    <source>
        <strain evidence="11">RU1</strain>
    </source>
</reference>
<feature type="transmembrane region" description="Helical" evidence="10">
    <location>
        <begin position="77"/>
        <end position="106"/>
    </location>
</feature>
<sequence>MVGKTFKSFSSKPGVTISASFFIFITIGTILLMLPAATVDGEGTSLIDALFTSTSALCVTGLTVHDTSLYFSRFGHIVIIVLIQIGGLGIMTFYAFFTILIAKKLLISQQVTMKDVLNTKNRDVRKTILFIILFTFVLETIGAAVLAFHWSHETFDDYIFISVFHSISAFCNAGFSLFSNSLIGYSNDLVVNVTIGLLVVTGGLGFIVLSNLFDFFSFSPKTVKRRRVNLHTKIVLTMTLILIIVGALLYCIFEYNNSLDLFSIRDKISVSFFQSITTRTAGFTMVDIDSLTPSTFLCFIFLMFIGGASGSAAGGIKVGTFFLILAVVYNMFRGRNDVTIFDRTIHRRTVQKAVSIATLSLLAILLFCLILLYTEDAPFHAVIFEAFSAFGTVGLSTGLSNDLTVIGKFIVSVLMFIGRIGPFTLALVIGNEITERKIRFPEENVFVG</sequence>
<feature type="transmembrane region" description="Helical" evidence="10">
    <location>
        <begin position="409"/>
        <end position="429"/>
    </location>
</feature>
<comment type="subcellular location">
    <subcellularLocation>
        <location evidence="1">Cell membrane</location>
        <topology evidence="1">Multi-pass membrane protein</topology>
    </subcellularLocation>
</comment>
<evidence type="ECO:0000256" key="9">
    <source>
        <dbReference type="ARBA" id="ARBA00023136"/>
    </source>
</evidence>
<dbReference type="PANTHER" id="PTHR32024:SF1">
    <property type="entry name" value="KTR SYSTEM POTASSIUM UPTAKE PROTEIN B"/>
    <property type="match status" value="1"/>
</dbReference>
<protein>
    <submittedName>
        <fullName evidence="11">Potassium uptake system protein TrkH</fullName>
    </submittedName>
</protein>
<name>A0A0B0EGP5_9BACT</name>
<keyword evidence="2" id="KW-0813">Transport</keyword>
<dbReference type="EMBL" id="JRYO01000143">
    <property type="protein sequence ID" value="KHE92257.1"/>
    <property type="molecule type" value="Genomic_DNA"/>
</dbReference>
<evidence type="ECO:0000256" key="4">
    <source>
        <dbReference type="ARBA" id="ARBA00022538"/>
    </source>
</evidence>
<dbReference type="InterPro" id="IPR004772">
    <property type="entry name" value="TrkH"/>
</dbReference>
<keyword evidence="9 10" id="KW-0472">Membrane</keyword>
<dbReference type="Pfam" id="PF02386">
    <property type="entry name" value="TrkH"/>
    <property type="match status" value="1"/>
</dbReference>